<name>A0ACC0K576_CHOFU</name>
<gene>
    <name evidence="1" type="ORF">MSG28_015899</name>
</gene>
<protein>
    <submittedName>
        <fullName evidence="1">Uncharacterized protein</fullName>
    </submittedName>
</protein>
<keyword evidence="2" id="KW-1185">Reference proteome</keyword>
<sequence>MSRFLLLNFKDFGLSQDITQTIQSQTLVCICCLDSNLPLISLSTCKHEYYLESFYKSVSEPSRKLVCSSCHNMLKKIEVFRQQVMKSLRCLEAEEKNCTPQLNKLNLTTKNVVNIYLPPTKYVPERRPLTKAVEPQIKKQSVKNEPESVEPGLPVVKIKAEPADSEKVHVEIEIEPSVLEISPEPQPPEKVETLSVRTVTLQKEELMLERLKQAQSPSYLKFPYRCQSCVMGFNYEENIKDHIKRKHGPKVGSVTCDICLAVLYPPGSINAHMFRHLTRYECTKCNQRYSTYDDALHHYKKVHGENSTHKCSDCLYSTDSPQMLRKHKLLHQKRFTCKDCGVVLATRPSLTRHMAVLHNKRIYKCVHCGSVHSDGATFVAHMRRHGAAAARAACAPCGLQFKAWHAYNAHVLFSAAHNNRNKISCSHCGMKFATATHLRMHVQFSDHPKQTFYCPECPKVSLVEPTRGSINFLV</sequence>
<accession>A0ACC0K576</accession>
<evidence type="ECO:0000313" key="1">
    <source>
        <dbReference type="EMBL" id="KAI8431363.1"/>
    </source>
</evidence>
<evidence type="ECO:0000313" key="2">
    <source>
        <dbReference type="Proteomes" id="UP001064048"/>
    </source>
</evidence>
<proteinExistence type="predicted"/>
<organism evidence="1 2">
    <name type="scientific">Choristoneura fumiferana</name>
    <name type="common">Spruce budworm moth</name>
    <name type="synonym">Archips fumiferana</name>
    <dbReference type="NCBI Taxonomy" id="7141"/>
    <lineage>
        <taxon>Eukaryota</taxon>
        <taxon>Metazoa</taxon>
        <taxon>Ecdysozoa</taxon>
        <taxon>Arthropoda</taxon>
        <taxon>Hexapoda</taxon>
        <taxon>Insecta</taxon>
        <taxon>Pterygota</taxon>
        <taxon>Neoptera</taxon>
        <taxon>Endopterygota</taxon>
        <taxon>Lepidoptera</taxon>
        <taxon>Glossata</taxon>
        <taxon>Ditrysia</taxon>
        <taxon>Tortricoidea</taxon>
        <taxon>Tortricidae</taxon>
        <taxon>Tortricinae</taxon>
        <taxon>Choristoneura</taxon>
    </lineage>
</organism>
<dbReference type="Proteomes" id="UP001064048">
    <property type="component" value="Chromosome 30"/>
</dbReference>
<dbReference type="EMBL" id="CM046130">
    <property type="protein sequence ID" value="KAI8431363.1"/>
    <property type="molecule type" value="Genomic_DNA"/>
</dbReference>
<comment type="caution">
    <text evidence="1">The sequence shown here is derived from an EMBL/GenBank/DDBJ whole genome shotgun (WGS) entry which is preliminary data.</text>
</comment>
<reference evidence="1 2" key="1">
    <citation type="journal article" date="2022" name="Genome Biol. Evol.">
        <title>The Spruce Budworm Genome: Reconstructing the Evolutionary History of Antifreeze Proteins.</title>
        <authorList>
            <person name="Beliveau C."/>
            <person name="Gagne P."/>
            <person name="Picq S."/>
            <person name="Vernygora O."/>
            <person name="Keeling C.I."/>
            <person name="Pinkney K."/>
            <person name="Doucet D."/>
            <person name="Wen F."/>
            <person name="Johnston J.S."/>
            <person name="Maaroufi H."/>
            <person name="Boyle B."/>
            <person name="Laroche J."/>
            <person name="Dewar K."/>
            <person name="Juretic N."/>
            <person name="Blackburn G."/>
            <person name="Nisole A."/>
            <person name="Brunet B."/>
            <person name="Brandao M."/>
            <person name="Lumley L."/>
            <person name="Duan J."/>
            <person name="Quan G."/>
            <person name="Lucarotti C.J."/>
            <person name="Roe A.D."/>
            <person name="Sperling F.A.H."/>
            <person name="Levesque R.C."/>
            <person name="Cusson M."/>
        </authorList>
    </citation>
    <scope>NUCLEOTIDE SEQUENCE [LARGE SCALE GENOMIC DNA]</scope>
    <source>
        <strain evidence="1">Glfc:IPQL:Cfum</strain>
    </source>
</reference>